<dbReference type="Proteomes" id="UP000299102">
    <property type="component" value="Unassembled WGS sequence"/>
</dbReference>
<dbReference type="AlphaFoldDB" id="A0A4C1TXC6"/>
<organism evidence="1 2">
    <name type="scientific">Eumeta variegata</name>
    <name type="common">Bagworm moth</name>
    <name type="synonym">Eumeta japonica</name>
    <dbReference type="NCBI Taxonomy" id="151549"/>
    <lineage>
        <taxon>Eukaryota</taxon>
        <taxon>Metazoa</taxon>
        <taxon>Ecdysozoa</taxon>
        <taxon>Arthropoda</taxon>
        <taxon>Hexapoda</taxon>
        <taxon>Insecta</taxon>
        <taxon>Pterygota</taxon>
        <taxon>Neoptera</taxon>
        <taxon>Endopterygota</taxon>
        <taxon>Lepidoptera</taxon>
        <taxon>Glossata</taxon>
        <taxon>Ditrysia</taxon>
        <taxon>Tineoidea</taxon>
        <taxon>Psychidae</taxon>
        <taxon>Oiketicinae</taxon>
        <taxon>Eumeta</taxon>
    </lineage>
</organism>
<evidence type="ECO:0000313" key="2">
    <source>
        <dbReference type="Proteomes" id="UP000299102"/>
    </source>
</evidence>
<dbReference type="EMBL" id="BGZK01000099">
    <property type="protein sequence ID" value="GBP18588.1"/>
    <property type="molecule type" value="Genomic_DNA"/>
</dbReference>
<name>A0A4C1TXC6_EUMVA</name>
<proteinExistence type="predicted"/>
<evidence type="ECO:0000313" key="1">
    <source>
        <dbReference type="EMBL" id="GBP18588.1"/>
    </source>
</evidence>
<reference evidence="1 2" key="1">
    <citation type="journal article" date="2019" name="Commun. Biol.">
        <title>The bagworm genome reveals a unique fibroin gene that provides high tensile strength.</title>
        <authorList>
            <person name="Kono N."/>
            <person name="Nakamura H."/>
            <person name="Ohtoshi R."/>
            <person name="Tomita M."/>
            <person name="Numata K."/>
            <person name="Arakawa K."/>
        </authorList>
    </citation>
    <scope>NUCLEOTIDE SEQUENCE [LARGE SCALE GENOMIC DNA]</scope>
</reference>
<sequence>MYLECERDDNTSLIKRKRDDIISVRSAAAFGHLGYVLNSGFDPAFYFDSGPLFSSLMFVPAFVSAPCAARDSDSTAGHDSGLDEAGHRLACYNHATAHLDYFMCARGSAMDKSSLLAE</sequence>
<comment type="caution">
    <text evidence="1">The sequence shown here is derived from an EMBL/GenBank/DDBJ whole genome shotgun (WGS) entry which is preliminary data.</text>
</comment>
<gene>
    <name evidence="1" type="ORF">EVAR_14358_1</name>
</gene>
<protein>
    <submittedName>
        <fullName evidence="1">Uncharacterized protein</fullName>
    </submittedName>
</protein>
<keyword evidence="2" id="KW-1185">Reference proteome</keyword>
<accession>A0A4C1TXC6</accession>